<feature type="region of interest" description="Disordered" evidence="1">
    <location>
        <begin position="128"/>
        <end position="295"/>
    </location>
</feature>
<feature type="compositionally biased region" description="Pro residues" evidence="1">
    <location>
        <begin position="183"/>
        <end position="205"/>
    </location>
</feature>
<evidence type="ECO:0000256" key="1">
    <source>
        <dbReference type="SAM" id="MobiDB-lite"/>
    </source>
</evidence>
<protein>
    <submittedName>
        <fullName evidence="3">Uncharacterized protein</fullName>
    </submittedName>
</protein>
<dbReference type="EMBL" id="QKXC01000336">
    <property type="protein sequence ID" value="RBR06720.1"/>
    <property type="molecule type" value="Genomic_DNA"/>
</dbReference>
<feature type="compositionally biased region" description="Polar residues" evidence="1">
    <location>
        <begin position="128"/>
        <end position="138"/>
    </location>
</feature>
<name>A0A366QS04_9HYPO</name>
<accession>A0A366QS04</accession>
<feature type="compositionally biased region" description="Low complexity" evidence="1">
    <location>
        <begin position="161"/>
        <end position="182"/>
    </location>
</feature>
<dbReference type="Proteomes" id="UP000253153">
    <property type="component" value="Unassembled WGS sequence"/>
</dbReference>
<feature type="compositionally biased region" description="Low complexity" evidence="1">
    <location>
        <begin position="206"/>
        <end position="223"/>
    </location>
</feature>
<evidence type="ECO:0000256" key="2">
    <source>
        <dbReference type="SAM" id="SignalP"/>
    </source>
</evidence>
<comment type="caution">
    <text evidence="3">The sequence shown here is derived from an EMBL/GenBank/DDBJ whole genome shotgun (WGS) entry which is preliminary data.</text>
</comment>
<dbReference type="OrthoDB" id="5105510at2759"/>
<feature type="compositionally biased region" description="Low complexity" evidence="1">
    <location>
        <begin position="239"/>
        <end position="252"/>
    </location>
</feature>
<feature type="compositionally biased region" description="Gly residues" evidence="1">
    <location>
        <begin position="52"/>
        <end position="62"/>
    </location>
</feature>
<feature type="region of interest" description="Disordered" evidence="1">
    <location>
        <begin position="22"/>
        <end position="73"/>
    </location>
</feature>
<proteinExistence type="predicted"/>
<reference evidence="3 4" key="1">
    <citation type="submission" date="2018-06" db="EMBL/GenBank/DDBJ databases">
        <title>Fusarium incarnatum-equiseti species complex species 28.</title>
        <authorList>
            <person name="Gardiner D.M."/>
        </authorList>
    </citation>
    <scope>NUCLEOTIDE SEQUENCE [LARGE SCALE GENOMIC DNA]</scope>
    <source>
        <strain evidence="3 4">FIESC_28</strain>
    </source>
</reference>
<feature type="signal peptide" evidence="2">
    <location>
        <begin position="1"/>
        <end position="20"/>
    </location>
</feature>
<keyword evidence="4" id="KW-1185">Reference proteome</keyword>
<organism evidence="3 4">
    <name type="scientific">Fusarium coffeatum</name>
    <dbReference type="NCBI Taxonomy" id="231269"/>
    <lineage>
        <taxon>Eukaryota</taxon>
        <taxon>Fungi</taxon>
        <taxon>Dikarya</taxon>
        <taxon>Ascomycota</taxon>
        <taxon>Pezizomycotina</taxon>
        <taxon>Sordariomycetes</taxon>
        <taxon>Hypocreomycetidae</taxon>
        <taxon>Hypocreales</taxon>
        <taxon>Nectriaceae</taxon>
        <taxon>Fusarium</taxon>
        <taxon>Fusarium incarnatum-equiseti species complex</taxon>
    </lineage>
</organism>
<dbReference type="GeneID" id="42000381"/>
<sequence length="355" mass="36565">MRGSLTLLLALSASYTTVTALPKPRIQPRDDAGKPKYSVVPLEPGDDDPASGGAGSGDGNGSSGSEDGDGDGVVTVIRTVVQTPKPVTQVITRTGNPSIVTAPGKTVTKAVPTTVAVINISDDPAVTQTVTVPRSSASKPKATEEPSATQEPETTEGEAKPTAQEPSDSSSSAPAPGATSQPEPQPKPQPKPQPNPQPEPQPEPEPSTSIASAESIETSSTTSDIQTFPAVVTVTLRFPTSESSPTDSEPASLATQDAEAPENTSSPSSDSLVASMPPQETFVQDPAGNNGETWSSATLPYYAPVAPTTLLTSFTTSTTSSDVEHITPEPVPSSKIPDDGLWRTTYPPWSDDLAV</sequence>
<keyword evidence="2" id="KW-0732">Signal</keyword>
<feature type="chain" id="PRO_5016858682" evidence="2">
    <location>
        <begin position="21"/>
        <end position="355"/>
    </location>
</feature>
<gene>
    <name evidence="3" type="ORF">FIESC28_10955</name>
</gene>
<feature type="compositionally biased region" description="Polar residues" evidence="1">
    <location>
        <begin position="262"/>
        <end position="272"/>
    </location>
</feature>
<evidence type="ECO:0000313" key="4">
    <source>
        <dbReference type="Proteomes" id="UP000253153"/>
    </source>
</evidence>
<dbReference type="RefSeq" id="XP_031010868.1">
    <property type="nucleotide sequence ID" value="XM_031165085.1"/>
</dbReference>
<evidence type="ECO:0000313" key="3">
    <source>
        <dbReference type="EMBL" id="RBR06720.1"/>
    </source>
</evidence>
<feature type="region of interest" description="Disordered" evidence="1">
    <location>
        <begin position="316"/>
        <end position="355"/>
    </location>
</feature>
<dbReference type="AlphaFoldDB" id="A0A366QS04"/>